<reference evidence="2 3" key="2">
    <citation type="submission" date="2018-11" db="EMBL/GenBank/DDBJ databases">
        <authorList>
            <consortium name="Pathogen Informatics"/>
        </authorList>
    </citation>
    <scope>NUCLEOTIDE SEQUENCE [LARGE SCALE GENOMIC DNA]</scope>
    <source>
        <strain evidence="2">Dakar</strain>
        <strain evidence="3">Dakar, Senegal</strain>
    </source>
</reference>
<evidence type="ECO:0000313" key="4">
    <source>
        <dbReference type="WBParaSite" id="SCUD_0001620501-mRNA-1"/>
    </source>
</evidence>
<evidence type="ECO:0000256" key="1">
    <source>
        <dbReference type="SAM" id="MobiDB-lite"/>
    </source>
</evidence>
<evidence type="ECO:0000313" key="2">
    <source>
        <dbReference type="EMBL" id="VDP61080.1"/>
    </source>
</evidence>
<dbReference type="AlphaFoldDB" id="A0A183KMC9"/>
<name>A0A183KMC9_9TREM</name>
<dbReference type="EMBL" id="UZAK01038414">
    <property type="protein sequence ID" value="VDP61080.1"/>
    <property type="molecule type" value="Genomic_DNA"/>
</dbReference>
<feature type="region of interest" description="Disordered" evidence="1">
    <location>
        <begin position="1"/>
        <end position="46"/>
    </location>
</feature>
<dbReference type="WBParaSite" id="SCUD_0001620501-mRNA-1">
    <property type="protein sequence ID" value="SCUD_0001620501-mRNA-1"/>
    <property type="gene ID" value="SCUD_0001620501"/>
</dbReference>
<feature type="compositionally biased region" description="Basic and acidic residues" evidence="1">
    <location>
        <begin position="1"/>
        <end position="38"/>
    </location>
</feature>
<dbReference type="Proteomes" id="UP000279833">
    <property type="component" value="Unassembled WGS sequence"/>
</dbReference>
<evidence type="ECO:0000313" key="3">
    <source>
        <dbReference type="Proteomes" id="UP000279833"/>
    </source>
</evidence>
<protein>
    <submittedName>
        <fullName evidence="4">Cystatin domain-containing protein</fullName>
    </submittedName>
</protein>
<organism evidence="4">
    <name type="scientific">Schistosoma curassoni</name>
    <dbReference type="NCBI Taxonomy" id="6186"/>
    <lineage>
        <taxon>Eukaryota</taxon>
        <taxon>Metazoa</taxon>
        <taxon>Spiralia</taxon>
        <taxon>Lophotrochozoa</taxon>
        <taxon>Platyhelminthes</taxon>
        <taxon>Trematoda</taxon>
        <taxon>Digenea</taxon>
        <taxon>Strigeidida</taxon>
        <taxon>Schistosomatoidea</taxon>
        <taxon>Schistosomatidae</taxon>
        <taxon>Schistosoma</taxon>
    </lineage>
</organism>
<gene>
    <name evidence="2" type="ORF">SCUD_LOCUS16202</name>
</gene>
<accession>A0A183KMC9</accession>
<proteinExistence type="predicted"/>
<sequence>MESSRPKEKRKTEEHSTPGNGNRHEINEQELDGARKEGSGQNDLALLSHTQQQMQEKMISVATASAAVRLNIHQGKNKIIRYNTTCTNQITHDREALEDEKTFTYLGSIIYEHDGSDTDVKVRAAYLQVKNIWNSKQLSVNQQQSQNFQ</sequence>
<reference evidence="4" key="1">
    <citation type="submission" date="2016-06" db="UniProtKB">
        <authorList>
            <consortium name="WormBaseParasite"/>
        </authorList>
    </citation>
    <scope>IDENTIFICATION</scope>
</reference>
<keyword evidence="3" id="KW-1185">Reference proteome</keyword>